<dbReference type="InterPro" id="IPR056906">
    <property type="entry name" value="ORF2/G2P_dom"/>
</dbReference>
<organism evidence="2">
    <name type="scientific">Microvirus mar15</name>
    <dbReference type="NCBI Taxonomy" id="2851147"/>
    <lineage>
        <taxon>Viruses</taxon>
        <taxon>Monodnaviria</taxon>
        <taxon>Sangervirae</taxon>
        <taxon>Phixviricota</taxon>
        <taxon>Malgrandaviricetes</taxon>
        <taxon>Petitvirales</taxon>
        <taxon>Microviridae</taxon>
    </lineage>
</organism>
<reference evidence="2" key="1">
    <citation type="submission" date="2021-04" db="EMBL/GenBank/DDBJ databases">
        <title>Genomes of microviruses identified in yellow-bellied marmot fecal samples.</title>
        <authorList>
            <person name="Varsani A."/>
            <person name="Kraberger S."/>
            <person name="Chatterjee A."/>
            <person name="Richet C."/>
            <person name="Fontenele R.S."/>
            <person name="Schmidlin K."/>
            <person name="Blumstein D.T."/>
        </authorList>
    </citation>
    <scope>NUCLEOTIDE SEQUENCE</scope>
    <source>
        <strain evidence="2">Mar15</strain>
    </source>
</reference>
<evidence type="ECO:0000313" key="2">
    <source>
        <dbReference type="EMBL" id="QXP45044.1"/>
    </source>
</evidence>
<protein>
    <submittedName>
        <fullName evidence="2">Replication initiator protein</fullName>
    </submittedName>
</protein>
<evidence type="ECO:0000259" key="1">
    <source>
        <dbReference type="Pfam" id="PF23343"/>
    </source>
</evidence>
<name>A0A8F5XTA0_9VIRU</name>
<proteinExistence type="predicted"/>
<sequence>MSVCGEVFIMCLYPIQIYVKRKQLPPYDKLIEVGGMFDLPIDYREKVTVSCGKCLECLRQKSIEWAFRIMDEASCHSENCFITLTYNNDFLPTDEFGEHSVSRREVQLFMKRFRKAIAPVKIRFFACGEYGAQYGRPHYHLIIFGWFPSDAYFWQNDGKTKLYRSPLLEKVWKFGFSSVGKVSYDSALYCAKYMNKAQFDKRVMKRGDIDHIYSYPTRPFVQMSNRPGIGYDCVYRCDLKYDRIYRDGKSTKIPRYYLKVMERDGIFLEQFKTLRQAQGEAVARVTDLEVKRKKYRETFNKKLVKHNRV</sequence>
<accession>A0A8F5XTA0</accession>
<feature type="domain" description="Replication-associated protein ORF2/G2P" evidence="1">
    <location>
        <begin position="79"/>
        <end position="197"/>
    </location>
</feature>
<dbReference type="EMBL" id="MZ089761">
    <property type="protein sequence ID" value="QXP45044.1"/>
    <property type="molecule type" value="Genomic_DNA"/>
</dbReference>
<dbReference type="Pfam" id="PF23343">
    <property type="entry name" value="REP_ORF2-G2P"/>
    <property type="match status" value="1"/>
</dbReference>